<dbReference type="EMBL" id="JBHSGD010000001">
    <property type="protein sequence ID" value="MFC4651398.1"/>
    <property type="molecule type" value="Genomic_DNA"/>
</dbReference>
<evidence type="ECO:0000259" key="3">
    <source>
        <dbReference type="SMART" id="SM00062"/>
    </source>
</evidence>
<dbReference type="RefSeq" id="WP_213534504.1">
    <property type="nucleotide sequence ID" value="NZ_BOVQ01000003.1"/>
</dbReference>
<protein>
    <submittedName>
        <fullName evidence="4">Transporter substrate-binding domain-containing protein</fullName>
    </submittedName>
</protein>
<evidence type="ECO:0000313" key="4">
    <source>
        <dbReference type="EMBL" id="MFC4651398.1"/>
    </source>
</evidence>
<dbReference type="PROSITE" id="PS51257">
    <property type="entry name" value="PROKAR_LIPOPROTEIN"/>
    <property type="match status" value="1"/>
</dbReference>
<evidence type="ECO:0000256" key="2">
    <source>
        <dbReference type="SAM" id="SignalP"/>
    </source>
</evidence>
<dbReference type="SMART" id="SM00062">
    <property type="entry name" value="PBPb"/>
    <property type="match status" value="1"/>
</dbReference>
<proteinExistence type="predicted"/>
<keyword evidence="5" id="KW-1185">Reference proteome</keyword>
<reference evidence="5" key="1">
    <citation type="journal article" date="2019" name="Int. J. Syst. Evol. Microbiol.">
        <title>The Global Catalogue of Microorganisms (GCM) 10K type strain sequencing project: providing services to taxonomists for standard genome sequencing and annotation.</title>
        <authorList>
            <consortium name="The Broad Institute Genomics Platform"/>
            <consortium name="The Broad Institute Genome Sequencing Center for Infectious Disease"/>
            <person name="Wu L."/>
            <person name="Ma J."/>
        </authorList>
    </citation>
    <scope>NUCLEOTIDE SEQUENCE [LARGE SCALE GENOMIC DNA]</scope>
    <source>
        <strain evidence="5">CCUG 63287</strain>
    </source>
</reference>
<dbReference type="PANTHER" id="PTHR35936:SF17">
    <property type="entry name" value="ARGININE-BINDING EXTRACELLULAR PROTEIN ARTP"/>
    <property type="match status" value="1"/>
</dbReference>
<keyword evidence="1 2" id="KW-0732">Signal</keyword>
<feature type="domain" description="Solute-binding protein family 3/N-terminal" evidence="3">
    <location>
        <begin position="37"/>
        <end position="264"/>
    </location>
</feature>
<name>A0ABV9JBP3_9LACT</name>
<dbReference type="PANTHER" id="PTHR35936">
    <property type="entry name" value="MEMBRANE-BOUND LYTIC MUREIN TRANSGLYCOSYLASE F"/>
    <property type="match status" value="1"/>
</dbReference>
<dbReference type="Pfam" id="PF00497">
    <property type="entry name" value="SBP_bac_3"/>
    <property type="match status" value="1"/>
</dbReference>
<feature type="chain" id="PRO_5046949857" evidence="2">
    <location>
        <begin position="20"/>
        <end position="268"/>
    </location>
</feature>
<organism evidence="4 5">
    <name type="scientific">Lactococcus nasutitermitis</name>
    <dbReference type="NCBI Taxonomy" id="1652957"/>
    <lineage>
        <taxon>Bacteria</taxon>
        <taxon>Bacillati</taxon>
        <taxon>Bacillota</taxon>
        <taxon>Bacilli</taxon>
        <taxon>Lactobacillales</taxon>
        <taxon>Streptococcaceae</taxon>
        <taxon>Lactococcus</taxon>
    </lineage>
</organism>
<evidence type="ECO:0000256" key="1">
    <source>
        <dbReference type="ARBA" id="ARBA00022729"/>
    </source>
</evidence>
<dbReference type="InterPro" id="IPR001638">
    <property type="entry name" value="Solute-binding_3/MltF_N"/>
</dbReference>
<evidence type="ECO:0000313" key="5">
    <source>
        <dbReference type="Proteomes" id="UP001595987"/>
    </source>
</evidence>
<dbReference type="SUPFAM" id="SSF53850">
    <property type="entry name" value="Periplasmic binding protein-like II"/>
    <property type="match status" value="1"/>
</dbReference>
<dbReference type="Gene3D" id="3.40.190.10">
    <property type="entry name" value="Periplasmic binding protein-like II"/>
    <property type="match status" value="2"/>
</dbReference>
<feature type="signal peptide" evidence="2">
    <location>
        <begin position="1"/>
        <end position="19"/>
    </location>
</feature>
<dbReference type="Proteomes" id="UP001595987">
    <property type="component" value="Unassembled WGS sequence"/>
</dbReference>
<sequence length="268" mass="28605">MIKKLVLGMVGLVALTTLAACGSSKANEVKTIQDKGTLVLSVSPDYPPFEYQTIQNGKNQVVGVDIDLAKAIAKKLDVKLKISTMSFDNVLASLSQGKSGIAISGISATAAREKSFDFSNVYYNPVNEIVVKKSDVNKYKSLSDFKGLKLAGQTGSTQETAVQNQIKGSVLVSLPAVGDEINELKGGKISGVVLEDMIAKSYVSENPDLTIATVKIPNLKSNPGMAVALKKNSPELKKKVNEVIKSLKASGELEQIIEKNYKASQNVK</sequence>
<gene>
    <name evidence="4" type="ORF">ACFO26_00550</name>
</gene>
<comment type="caution">
    <text evidence="4">The sequence shown here is derived from an EMBL/GenBank/DDBJ whole genome shotgun (WGS) entry which is preliminary data.</text>
</comment>
<accession>A0ABV9JBP3</accession>